<feature type="binding site" description="covalent" evidence="7">
    <location>
        <position position="136"/>
    </location>
    <ligand>
        <name>heme c</name>
        <dbReference type="ChEBI" id="CHEBI:61717"/>
    </ligand>
</feature>
<dbReference type="SUPFAM" id="SSF47175">
    <property type="entry name" value="Cytochromes"/>
    <property type="match status" value="1"/>
</dbReference>
<evidence type="ECO:0000256" key="7">
    <source>
        <dbReference type="PIRSR" id="PIRSR000027-2"/>
    </source>
</evidence>
<dbReference type="AlphaFoldDB" id="A0A109K2B2"/>
<sequence>MKRMVVVAAMLVFSAAGVVAQQDQVKQTQAQMKETGKNAGALGAMIKGEKPYDQATVDVALAKFEDTAKKLPTLFPESIKGLKPDGDYSASPKIWEDKAGFEQHIASFTKSVADAKGKIKDLDTLKAELTVIGKQCGGCHETFRVKKS</sequence>
<accession>A0A109K2B2</accession>
<evidence type="ECO:0000313" key="9">
    <source>
        <dbReference type="EMBL" id="KWV59516.1"/>
    </source>
</evidence>
<dbReference type="GO" id="GO:0022900">
    <property type="term" value="P:electron transport chain"/>
    <property type="evidence" value="ECO:0007669"/>
    <property type="project" value="InterPro"/>
</dbReference>
<dbReference type="Gene3D" id="1.20.120.10">
    <property type="entry name" value="Cytochrome c/b562"/>
    <property type="match status" value="1"/>
</dbReference>
<feature type="signal peptide" evidence="8">
    <location>
        <begin position="1"/>
        <end position="20"/>
    </location>
</feature>
<dbReference type="EMBL" id="LNCU01000030">
    <property type="protein sequence ID" value="KWV59516.1"/>
    <property type="molecule type" value="Genomic_DNA"/>
</dbReference>
<dbReference type="OrthoDB" id="9811729at2"/>
<keyword evidence="2 7" id="KW-0349">Heme</keyword>
<keyword evidence="5 6" id="KW-0408">Iron</keyword>
<keyword evidence="10" id="KW-1185">Reference proteome</keyword>
<dbReference type="RefSeq" id="WP_066501742.1">
    <property type="nucleotide sequence ID" value="NZ_LNCU01000030.1"/>
</dbReference>
<feature type="binding site" description="covalent" evidence="7">
    <location>
        <position position="139"/>
    </location>
    <ligand>
        <name>heme c</name>
        <dbReference type="ChEBI" id="CHEBI:61717"/>
    </ligand>
</feature>
<keyword evidence="1" id="KW-0813">Transport</keyword>
<organism evidence="9 10">
    <name type="scientific">Bradyrhizobium macuxiense</name>
    <dbReference type="NCBI Taxonomy" id="1755647"/>
    <lineage>
        <taxon>Bacteria</taxon>
        <taxon>Pseudomonadati</taxon>
        <taxon>Pseudomonadota</taxon>
        <taxon>Alphaproteobacteria</taxon>
        <taxon>Hyphomicrobiales</taxon>
        <taxon>Nitrobacteraceae</taxon>
        <taxon>Bradyrhizobium</taxon>
    </lineage>
</organism>
<keyword evidence="4" id="KW-0249">Electron transport</keyword>
<dbReference type="GO" id="GO:0009055">
    <property type="term" value="F:electron transfer activity"/>
    <property type="evidence" value="ECO:0007669"/>
    <property type="project" value="InterPro"/>
</dbReference>
<dbReference type="PROSITE" id="PS51009">
    <property type="entry name" value="CYTCII"/>
    <property type="match status" value="1"/>
</dbReference>
<evidence type="ECO:0000256" key="8">
    <source>
        <dbReference type="SAM" id="SignalP"/>
    </source>
</evidence>
<dbReference type="PIRSF" id="PIRSF000027">
    <property type="entry name" value="Cytc_c_prime"/>
    <property type="match status" value="1"/>
</dbReference>
<dbReference type="Proteomes" id="UP000057737">
    <property type="component" value="Unassembled WGS sequence"/>
</dbReference>
<name>A0A109K2B2_9BRAD</name>
<evidence type="ECO:0000256" key="1">
    <source>
        <dbReference type="ARBA" id="ARBA00022448"/>
    </source>
</evidence>
<reference evidence="9 10" key="1">
    <citation type="submission" date="2015-11" db="EMBL/GenBank/DDBJ databases">
        <title>Draft Genome Sequence of the Strain BR 10303 (Bradyrhizobium sp.) isolated from nodules of Centrolobium paraense.</title>
        <authorList>
            <person name="Zelli J.E."/>
            <person name="Simoes-Araujo J.L."/>
            <person name="Barauna A.C."/>
            <person name="Silva K."/>
        </authorList>
    </citation>
    <scope>NUCLEOTIDE SEQUENCE [LARGE SCALE GENOMIC DNA]</scope>
    <source>
        <strain evidence="9 10">BR 10303</strain>
    </source>
</reference>
<dbReference type="GO" id="GO:0042597">
    <property type="term" value="C:periplasmic space"/>
    <property type="evidence" value="ECO:0007669"/>
    <property type="project" value="InterPro"/>
</dbReference>
<dbReference type="InterPro" id="IPR010980">
    <property type="entry name" value="Cyt_c/b562"/>
</dbReference>
<dbReference type="Pfam" id="PF01322">
    <property type="entry name" value="Cytochrom_C_2"/>
    <property type="match status" value="1"/>
</dbReference>
<evidence type="ECO:0000256" key="3">
    <source>
        <dbReference type="ARBA" id="ARBA00022723"/>
    </source>
</evidence>
<evidence type="ECO:0000256" key="4">
    <source>
        <dbReference type="ARBA" id="ARBA00022982"/>
    </source>
</evidence>
<feature type="chain" id="PRO_5007137412" evidence="8">
    <location>
        <begin position="21"/>
        <end position="148"/>
    </location>
</feature>
<comment type="PTM">
    <text evidence="7">Binds 1 heme group per subunit.</text>
</comment>
<feature type="binding site" description="axial binding residue" evidence="6">
    <location>
        <position position="140"/>
    </location>
    <ligand>
        <name>heme c</name>
        <dbReference type="ChEBI" id="CHEBI:61717"/>
    </ligand>
    <ligandPart>
        <name>Fe</name>
        <dbReference type="ChEBI" id="CHEBI:18248"/>
    </ligandPart>
</feature>
<dbReference type="InterPro" id="IPR002321">
    <property type="entry name" value="Cyt_c_II"/>
</dbReference>
<dbReference type="GO" id="GO:0020037">
    <property type="term" value="F:heme binding"/>
    <property type="evidence" value="ECO:0007669"/>
    <property type="project" value="InterPro"/>
</dbReference>
<keyword evidence="3 6" id="KW-0479">Metal-binding</keyword>
<protein>
    <submittedName>
        <fullName evidence="9">Cytochrome C</fullName>
    </submittedName>
</protein>
<evidence type="ECO:0000256" key="6">
    <source>
        <dbReference type="PIRSR" id="PIRSR000027-1"/>
    </source>
</evidence>
<gene>
    <name evidence="9" type="ORF">AS156_31295</name>
</gene>
<evidence type="ECO:0000313" key="10">
    <source>
        <dbReference type="Proteomes" id="UP000057737"/>
    </source>
</evidence>
<keyword evidence="8" id="KW-0732">Signal</keyword>
<dbReference type="GO" id="GO:0005506">
    <property type="term" value="F:iron ion binding"/>
    <property type="evidence" value="ECO:0007669"/>
    <property type="project" value="InterPro"/>
</dbReference>
<dbReference type="InterPro" id="IPR012127">
    <property type="entry name" value="Cyt_c_prime"/>
</dbReference>
<proteinExistence type="predicted"/>
<comment type="caution">
    <text evidence="9">The sequence shown here is derived from an EMBL/GenBank/DDBJ whole genome shotgun (WGS) entry which is preliminary data.</text>
</comment>
<evidence type="ECO:0000256" key="5">
    <source>
        <dbReference type="ARBA" id="ARBA00023004"/>
    </source>
</evidence>
<evidence type="ECO:0000256" key="2">
    <source>
        <dbReference type="ARBA" id="ARBA00022617"/>
    </source>
</evidence>